<dbReference type="AlphaFoldDB" id="A0A1J5TTG7"/>
<dbReference type="SMART" id="SM00382">
    <property type="entry name" value="AAA"/>
    <property type="match status" value="1"/>
</dbReference>
<evidence type="ECO:0000259" key="3">
    <source>
        <dbReference type="PROSITE" id="PS50893"/>
    </source>
</evidence>
<dbReference type="InterPro" id="IPR003593">
    <property type="entry name" value="AAA+_ATPase"/>
</dbReference>
<keyword evidence="2" id="KW-0067">ATP-binding</keyword>
<sequence>MNEDNIVVVKDLEKKYKSGTHAVKGINFDVKKGEIFGMLGPNGAGKTTTLQMMGTLLNITSGEIKIIGYDVTSDSNQVRENIGFALQEAGLDSLSTVRELITFHVKLFGFRGSEIGERVEQSLSLLDLHQYSDQMIPELSGGTQRRLDLAVSLVHDPKLLILDEPTTGLDPAHRADLWSLLKKLKNDKGITIVMSTHYMEEADVLCDRLAIIDSGEIVAMDTPQKLKKTIGKDRIEFKLFESLSEEQITALKDKFGNDNLSTEESFFTVRVDDGEEALLDTLKIIIQMEIKVKGTKVLRPSLDDVYLKYTGKRLEDLP</sequence>
<evidence type="ECO:0000313" key="4">
    <source>
        <dbReference type="EMBL" id="OIR23467.1"/>
    </source>
</evidence>
<evidence type="ECO:0000256" key="2">
    <source>
        <dbReference type="ARBA" id="ARBA00022840"/>
    </source>
</evidence>
<dbReference type="GO" id="GO:0016887">
    <property type="term" value="F:ATP hydrolysis activity"/>
    <property type="evidence" value="ECO:0007669"/>
    <property type="project" value="InterPro"/>
</dbReference>
<feature type="domain" description="ABC transporter" evidence="3">
    <location>
        <begin position="7"/>
        <end position="239"/>
    </location>
</feature>
<dbReference type="InterPro" id="IPR027417">
    <property type="entry name" value="P-loop_NTPase"/>
</dbReference>
<accession>A0A1J5TTG7</accession>
<dbReference type="Pfam" id="PF00005">
    <property type="entry name" value="ABC_tran"/>
    <property type="match status" value="1"/>
</dbReference>
<protein>
    <recommendedName>
        <fullName evidence="3">ABC transporter domain-containing protein</fullName>
    </recommendedName>
</protein>
<proteinExistence type="predicted"/>
<name>A0A1J5TTG7_9ARCH</name>
<dbReference type="Proteomes" id="UP000183138">
    <property type="component" value="Unassembled WGS sequence"/>
</dbReference>
<organism evidence="4 5">
    <name type="scientific">Marine Group III euryarchaeote CG-Epi3</name>
    <dbReference type="NCBI Taxonomy" id="1888997"/>
    <lineage>
        <taxon>Archaea</taxon>
        <taxon>Methanobacteriati</taxon>
        <taxon>Thermoplasmatota</taxon>
        <taxon>Thermoplasmata</taxon>
        <taxon>Candidatus Thermoprofundales</taxon>
    </lineage>
</organism>
<evidence type="ECO:0000256" key="1">
    <source>
        <dbReference type="ARBA" id="ARBA00022741"/>
    </source>
</evidence>
<dbReference type="InterPro" id="IPR003439">
    <property type="entry name" value="ABC_transporter-like_ATP-bd"/>
</dbReference>
<gene>
    <name evidence="4" type="ORF">BEU00_02560</name>
</gene>
<evidence type="ECO:0000313" key="5">
    <source>
        <dbReference type="Proteomes" id="UP000183138"/>
    </source>
</evidence>
<reference evidence="4 5" key="1">
    <citation type="submission" date="2016-08" db="EMBL/GenBank/DDBJ databases">
        <title>New Insights into Marine Group III Euryarchaeota, from dark to light.</title>
        <authorList>
            <person name="Haro-Moreno J.M."/>
            <person name="Rodriguez-Valera F."/>
            <person name="Lopez-Garcia P."/>
            <person name="Moreira D."/>
            <person name="Martin-Cuadrado A.B."/>
        </authorList>
    </citation>
    <scope>NUCLEOTIDE SEQUENCE [LARGE SCALE GENOMIC DNA]</scope>
    <source>
        <strain evidence="4">CG-Epi3</strain>
    </source>
</reference>
<dbReference type="PANTHER" id="PTHR43582:SF2">
    <property type="entry name" value="LINEARMYCIN RESISTANCE ATP-BINDING PROTEIN LNRL"/>
    <property type="match status" value="1"/>
</dbReference>
<dbReference type="EMBL" id="MIYY01000007">
    <property type="protein sequence ID" value="OIR23467.1"/>
    <property type="molecule type" value="Genomic_DNA"/>
</dbReference>
<keyword evidence="1" id="KW-0547">Nucleotide-binding</keyword>
<dbReference type="PANTHER" id="PTHR43582">
    <property type="entry name" value="LINEARMYCIN RESISTANCE ATP-BINDING PROTEIN LNRL"/>
    <property type="match status" value="1"/>
</dbReference>
<dbReference type="GO" id="GO:0005524">
    <property type="term" value="F:ATP binding"/>
    <property type="evidence" value="ECO:0007669"/>
    <property type="project" value="UniProtKB-KW"/>
</dbReference>
<dbReference type="PROSITE" id="PS50893">
    <property type="entry name" value="ABC_TRANSPORTER_2"/>
    <property type="match status" value="1"/>
</dbReference>
<dbReference type="Gene3D" id="3.40.50.300">
    <property type="entry name" value="P-loop containing nucleotide triphosphate hydrolases"/>
    <property type="match status" value="1"/>
</dbReference>
<dbReference type="SUPFAM" id="SSF52540">
    <property type="entry name" value="P-loop containing nucleoside triphosphate hydrolases"/>
    <property type="match status" value="1"/>
</dbReference>
<comment type="caution">
    <text evidence="4">The sequence shown here is derived from an EMBL/GenBank/DDBJ whole genome shotgun (WGS) entry which is preliminary data.</text>
</comment>